<evidence type="ECO:0000313" key="11">
    <source>
        <dbReference type="EMBL" id="TGZ60257.1"/>
    </source>
</evidence>
<evidence type="ECO:0000256" key="8">
    <source>
        <dbReference type="ARBA" id="ARBA00022917"/>
    </source>
</evidence>
<dbReference type="PANTHER" id="PTHR13227:SF0">
    <property type="entry name" value="EUKARYOTIC TRANSLATION INITIATION FACTOR 2A"/>
    <property type="match status" value="1"/>
</dbReference>
<evidence type="ECO:0000256" key="6">
    <source>
        <dbReference type="ARBA" id="ARBA00022737"/>
    </source>
</evidence>
<evidence type="ECO:0000256" key="2">
    <source>
        <dbReference type="ARBA" id="ARBA00009573"/>
    </source>
</evidence>
<dbReference type="AlphaFoldDB" id="A0A4S2LIJ2"/>
<comment type="similarity">
    <text evidence="2">Belongs to the WD repeat EIF2A family.</text>
</comment>
<evidence type="ECO:0000259" key="10">
    <source>
        <dbReference type="Pfam" id="PF08662"/>
    </source>
</evidence>
<dbReference type="GO" id="GO:0000049">
    <property type="term" value="F:tRNA binding"/>
    <property type="evidence" value="ECO:0007669"/>
    <property type="project" value="TreeGrafter"/>
</dbReference>
<keyword evidence="6" id="KW-0677">Repeat</keyword>
<evidence type="ECO:0000256" key="4">
    <source>
        <dbReference type="ARBA" id="ARBA00022540"/>
    </source>
</evidence>
<keyword evidence="5" id="KW-0853">WD repeat</keyword>
<sequence length="598" mass="65917">MFACFGSDGLRVFRFEGKEESSLVQSLLSNSLKNFSLAKNTKRVALSDGEKVTVLNTELDPCSEIPIKDVSKVVLSPCGSVLFTYHPYKTSAEQPNGAPNVRVFDVGTGDLLKEYIHRSTGGWQPQWTNDSAYCAVRIDGDVQLYSKGQFGSKPTGRLAVKGMCHFSLSTSSIVPSVAVYVPCQKGQPSSVRVFQWQSGQFQLITSKSFYRADTVQLCWNDRGTDLLTLSSTKTSEESYYGDQGLFYLTTKRSSDSAVVTMPRKGPIYDVAWRPDPSTGTQNEARSTEQLFAVCHGFVPASVTVFGTDCEPRFNFGTGSWNQIHFNPHGNLLLLAGLGNLPGDMCVWDFARQERLSTFKTTDITSVTWMNDGEHLLMATTTPRLRVNNGFGIWHYSGKKLFFQRVEPRAVPRPATMDLPAATDHELYQVIVMPQDHLPPAPRPKKFDPVLQVSNGTGTTSKGGKYIPPALRNRSEVAKQAVAAAHALDSVKGQYQPPAARPNLPVGMDPNMLDTKKPKKRKKPATEKSEPVASGEPHPAPNPPGMGNKQASQLRKKLNEIEKLKAERAAGKQLAFNQIEKIDREEQIRAELANLTLSS</sequence>
<reference evidence="11 12" key="1">
    <citation type="journal article" date="2019" name="BMC Genomics">
        <title>New insights from Opisthorchis felineus genome: update on genomics of the epidemiologically important liver flukes.</title>
        <authorList>
            <person name="Ershov N.I."/>
            <person name="Mordvinov V.A."/>
            <person name="Prokhortchouk E.B."/>
            <person name="Pakharukova M.Y."/>
            <person name="Gunbin K.V."/>
            <person name="Ustyantsev K."/>
            <person name="Genaev M.A."/>
            <person name="Blinov A.G."/>
            <person name="Mazur A."/>
            <person name="Boulygina E."/>
            <person name="Tsygankova S."/>
            <person name="Khrameeva E."/>
            <person name="Chekanov N."/>
            <person name="Fan G."/>
            <person name="Xiao A."/>
            <person name="Zhang H."/>
            <person name="Xu X."/>
            <person name="Yang H."/>
            <person name="Solovyev V."/>
            <person name="Lee S.M."/>
            <person name="Liu X."/>
            <person name="Afonnikov D.A."/>
            <person name="Skryabin K.G."/>
        </authorList>
    </citation>
    <scope>NUCLEOTIDE SEQUENCE [LARGE SCALE GENOMIC DNA]</scope>
    <source>
        <strain evidence="11">AK-0245</strain>
        <tissue evidence="11">Whole organism</tissue>
    </source>
</reference>
<gene>
    <name evidence="11" type="ORF">CRM22_008630</name>
</gene>
<dbReference type="InterPro" id="IPR011387">
    <property type="entry name" value="TIF2A"/>
</dbReference>
<dbReference type="InterPro" id="IPR013979">
    <property type="entry name" value="TIF_beta_prop-like"/>
</dbReference>
<evidence type="ECO:0000256" key="7">
    <source>
        <dbReference type="ARBA" id="ARBA00022845"/>
    </source>
</evidence>
<organism evidence="11 12">
    <name type="scientific">Opisthorchis felineus</name>
    <dbReference type="NCBI Taxonomy" id="147828"/>
    <lineage>
        <taxon>Eukaryota</taxon>
        <taxon>Metazoa</taxon>
        <taxon>Spiralia</taxon>
        <taxon>Lophotrochozoa</taxon>
        <taxon>Platyhelminthes</taxon>
        <taxon>Trematoda</taxon>
        <taxon>Digenea</taxon>
        <taxon>Opisthorchiida</taxon>
        <taxon>Opisthorchiata</taxon>
        <taxon>Opisthorchiidae</taxon>
        <taxon>Opisthorchis</taxon>
    </lineage>
</organism>
<dbReference type="GO" id="GO:0022627">
    <property type="term" value="C:cytosolic small ribosomal subunit"/>
    <property type="evidence" value="ECO:0007669"/>
    <property type="project" value="TreeGrafter"/>
</dbReference>
<proteinExistence type="inferred from homology"/>
<dbReference type="Pfam" id="PF08662">
    <property type="entry name" value="eIF2A"/>
    <property type="match status" value="1"/>
</dbReference>
<dbReference type="GO" id="GO:0006417">
    <property type="term" value="P:regulation of translation"/>
    <property type="evidence" value="ECO:0007669"/>
    <property type="project" value="UniProtKB-KW"/>
</dbReference>
<protein>
    <recommendedName>
        <fullName evidence="3">Eukaryotic translation initiation factor 2A</fullName>
    </recommendedName>
</protein>
<dbReference type="STRING" id="147828.A0A4S2LIJ2"/>
<keyword evidence="8" id="KW-0648">Protein biosynthesis</keyword>
<evidence type="ECO:0000256" key="3">
    <source>
        <dbReference type="ARBA" id="ARBA00013819"/>
    </source>
</evidence>
<evidence type="ECO:0000256" key="1">
    <source>
        <dbReference type="ARBA" id="ARBA00003993"/>
    </source>
</evidence>
<dbReference type="OrthoDB" id="2194683at2759"/>
<comment type="caution">
    <text evidence="11">The sequence shown here is derived from an EMBL/GenBank/DDBJ whole genome shotgun (WGS) entry which is preliminary data.</text>
</comment>
<dbReference type="Gene3D" id="2.130.10.10">
    <property type="entry name" value="YVTN repeat-like/Quinoprotein amine dehydrogenase"/>
    <property type="match status" value="1"/>
</dbReference>
<dbReference type="Proteomes" id="UP000308267">
    <property type="component" value="Unassembled WGS sequence"/>
</dbReference>
<dbReference type="GO" id="GO:0003743">
    <property type="term" value="F:translation initiation factor activity"/>
    <property type="evidence" value="ECO:0007669"/>
    <property type="project" value="UniProtKB-KW"/>
</dbReference>
<dbReference type="SUPFAM" id="SSF82171">
    <property type="entry name" value="DPP6 N-terminal domain-like"/>
    <property type="match status" value="1"/>
</dbReference>
<dbReference type="GO" id="GO:0043022">
    <property type="term" value="F:ribosome binding"/>
    <property type="evidence" value="ECO:0007669"/>
    <property type="project" value="TreeGrafter"/>
</dbReference>
<comment type="function">
    <text evidence="1">Functions in the early steps of protein synthesis of a small number of specific mRNAs. Acts by directing the binding of methionyl-tRNAi to 40S ribosomal subunits. In contrast to the eIF-2 complex, it binds methionyl-tRNAi to 40S subunits in a codon-dependent manner, whereas the eIF-2 complex binds methionyl-tRNAi to 40S subunits in a GTP-dependent manner.</text>
</comment>
<dbReference type="GO" id="GO:0003729">
    <property type="term" value="F:mRNA binding"/>
    <property type="evidence" value="ECO:0007669"/>
    <property type="project" value="TreeGrafter"/>
</dbReference>
<dbReference type="PANTHER" id="PTHR13227">
    <property type="entry name" value="EUKARYOTIC TRANSLATION INITIATION FACTOR 2A"/>
    <property type="match status" value="1"/>
</dbReference>
<feature type="region of interest" description="Disordered" evidence="9">
    <location>
        <begin position="492"/>
        <end position="559"/>
    </location>
</feature>
<feature type="domain" description="Translation initiation factor beta propellor-like" evidence="10">
    <location>
        <begin position="207"/>
        <end position="403"/>
    </location>
</feature>
<dbReference type="EMBL" id="SJOL01008473">
    <property type="protein sequence ID" value="TGZ60257.1"/>
    <property type="molecule type" value="Genomic_DNA"/>
</dbReference>
<evidence type="ECO:0000256" key="9">
    <source>
        <dbReference type="SAM" id="MobiDB-lite"/>
    </source>
</evidence>
<keyword evidence="7" id="KW-0810">Translation regulation</keyword>
<name>A0A4S2LIJ2_OPIFE</name>
<accession>A0A4S2LIJ2</accession>
<keyword evidence="4" id="KW-0396">Initiation factor</keyword>
<keyword evidence="12" id="KW-1185">Reference proteome</keyword>
<evidence type="ECO:0000256" key="5">
    <source>
        <dbReference type="ARBA" id="ARBA00022574"/>
    </source>
</evidence>
<evidence type="ECO:0000313" key="12">
    <source>
        <dbReference type="Proteomes" id="UP000308267"/>
    </source>
</evidence>
<dbReference type="InterPro" id="IPR015943">
    <property type="entry name" value="WD40/YVTN_repeat-like_dom_sf"/>
</dbReference>